<reference evidence="2 3" key="1">
    <citation type="submission" date="2016-11" db="EMBL/GenBank/DDBJ databases">
        <authorList>
            <consortium name="Pathogen Informatics"/>
        </authorList>
    </citation>
    <scope>NUCLEOTIDE SEQUENCE [LARGE SCALE GENOMIC DNA]</scope>
    <source>
        <strain evidence="2 3">911</strain>
    </source>
</reference>
<accession>A0A1T8VFT1</accession>
<dbReference type="Proteomes" id="UP000190074">
    <property type="component" value="Unassembled WGS sequence"/>
</dbReference>
<dbReference type="RefSeq" id="WP_079636376.1">
    <property type="nucleotide sequence ID" value="NZ_FVGW01000027.1"/>
</dbReference>
<feature type="compositionally biased region" description="Acidic residues" evidence="1">
    <location>
        <begin position="20"/>
        <end position="31"/>
    </location>
</feature>
<evidence type="ECO:0000313" key="3">
    <source>
        <dbReference type="Proteomes" id="UP000190074"/>
    </source>
</evidence>
<dbReference type="EMBL" id="FVGW01000027">
    <property type="protein sequence ID" value="SKN03902.1"/>
    <property type="molecule type" value="Genomic_DNA"/>
</dbReference>
<dbReference type="AlphaFoldDB" id="A0A1T8VFT1"/>
<sequence length="82" mass="9156">MRILVENHYSDGYESKTEMDVDVEEPTDFDADGPGMEDLWDQLRDHTGDGHGIDADLGFCYTVSILDAASPELIGQSYEWIG</sequence>
<evidence type="ECO:0000256" key="1">
    <source>
        <dbReference type="SAM" id="MobiDB-lite"/>
    </source>
</evidence>
<protein>
    <submittedName>
        <fullName evidence="2">Uncharacterized protein</fullName>
    </submittedName>
</protein>
<proteinExistence type="predicted"/>
<gene>
    <name evidence="2" type="ORF">SAMEA2259716_05818</name>
</gene>
<evidence type="ECO:0000313" key="2">
    <source>
        <dbReference type="EMBL" id="SKN03902.1"/>
    </source>
</evidence>
<name>A0A1T8VFT1_9MYCO</name>
<feature type="region of interest" description="Disordered" evidence="1">
    <location>
        <begin position="15"/>
        <end position="34"/>
    </location>
</feature>
<organism evidence="2 3">
    <name type="scientific">Mycobacteroides abscessus subsp. massiliense</name>
    <dbReference type="NCBI Taxonomy" id="1962118"/>
    <lineage>
        <taxon>Bacteria</taxon>
        <taxon>Bacillati</taxon>
        <taxon>Actinomycetota</taxon>
        <taxon>Actinomycetes</taxon>
        <taxon>Mycobacteriales</taxon>
        <taxon>Mycobacteriaceae</taxon>
        <taxon>Mycobacteroides</taxon>
        <taxon>Mycobacteroides abscessus</taxon>
    </lineage>
</organism>